<name>A0A2N5TN12_9BASI</name>
<dbReference type="AlphaFoldDB" id="A0A2N5TN12"/>
<feature type="compositionally biased region" description="Polar residues" evidence="1">
    <location>
        <begin position="1"/>
        <end position="11"/>
    </location>
</feature>
<reference evidence="2 3" key="1">
    <citation type="submission" date="2017-11" db="EMBL/GenBank/DDBJ databases">
        <title>De novo assembly and phasing of dikaryotic genomes from two isolates of Puccinia coronata f. sp. avenae, the causal agent of oat crown rust.</title>
        <authorList>
            <person name="Miller M.E."/>
            <person name="Zhang Y."/>
            <person name="Omidvar V."/>
            <person name="Sperschneider J."/>
            <person name="Schwessinger B."/>
            <person name="Raley C."/>
            <person name="Palmer J.M."/>
            <person name="Garnica D."/>
            <person name="Upadhyaya N."/>
            <person name="Rathjen J."/>
            <person name="Taylor J.M."/>
            <person name="Park R.F."/>
            <person name="Dodds P.N."/>
            <person name="Hirsch C.D."/>
            <person name="Kianian S.F."/>
            <person name="Figueroa M."/>
        </authorList>
    </citation>
    <scope>NUCLEOTIDE SEQUENCE [LARGE SCALE GENOMIC DNA]</scope>
    <source>
        <strain evidence="2">12NC29</strain>
    </source>
</reference>
<comment type="caution">
    <text evidence="2">The sequence shown here is derived from an EMBL/GenBank/DDBJ whole genome shotgun (WGS) entry which is preliminary data.</text>
</comment>
<gene>
    <name evidence="2" type="ORF">PCANC_27031</name>
</gene>
<protein>
    <submittedName>
        <fullName evidence="2">Uncharacterized protein</fullName>
    </submittedName>
</protein>
<sequence length="491" mass="53955">MDKTTEQQTNMKEAEAAATLLEKKKQATISMLEQKRRQNAPQTGGTGGSAGNQGDANQEQVPIGDILEGMGDVQVSGERQQKDLGSGVTPTSEPQAPKDLHVKDTEERQERTFLVRSARKALMAGDALKSDAIMQSLADLYPPKSEVEGVKAINPMGEETPPETSTAIIEVDDSSKEGKKPKGAVEGGRKFIDGVVPSHGYCGIPTFYNKNLRQLKDLVPLTIFNLIWKQQAAAYALEKKAVDRGSSEERRYTGHPAPSEWSQSYAQWARNYQCFIKTLREVYDYGKLADWALIHRDRVDGIMLKNGLCAGLRYDLAVRSNAFQCNTIHKGEDCFPDISLKRGNSRQKPSTRPSPETRHSIKTAPPSKGGREKILTHTREEQNPIPIGKVATKASAATKVETKAINTNLTCPPHREEGTRAATTTTARTRKAETTATGQKNMKRRQRNAPKEENKAKANRAPKMSHSAVGLLVGQMFIFGKDPAGGNKLCY</sequence>
<keyword evidence="3" id="KW-1185">Reference proteome</keyword>
<organism evidence="2 3">
    <name type="scientific">Puccinia coronata f. sp. avenae</name>
    <dbReference type="NCBI Taxonomy" id="200324"/>
    <lineage>
        <taxon>Eukaryota</taxon>
        <taxon>Fungi</taxon>
        <taxon>Dikarya</taxon>
        <taxon>Basidiomycota</taxon>
        <taxon>Pucciniomycotina</taxon>
        <taxon>Pucciniomycetes</taxon>
        <taxon>Pucciniales</taxon>
        <taxon>Pucciniaceae</taxon>
        <taxon>Puccinia</taxon>
    </lineage>
</organism>
<feature type="region of interest" description="Disordered" evidence="1">
    <location>
        <begin position="1"/>
        <end position="109"/>
    </location>
</feature>
<dbReference type="EMBL" id="PGCJ01000516">
    <property type="protein sequence ID" value="PLW26889.1"/>
    <property type="molecule type" value="Genomic_DNA"/>
</dbReference>
<evidence type="ECO:0000256" key="1">
    <source>
        <dbReference type="SAM" id="MobiDB-lite"/>
    </source>
</evidence>
<feature type="compositionally biased region" description="Basic and acidic residues" evidence="1">
    <location>
        <begin position="96"/>
        <end position="109"/>
    </location>
</feature>
<dbReference type="Proteomes" id="UP000235388">
    <property type="component" value="Unassembled WGS sequence"/>
</dbReference>
<proteinExistence type="predicted"/>
<evidence type="ECO:0000313" key="2">
    <source>
        <dbReference type="EMBL" id="PLW26889.1"/>
    </source>
</evidence>
<accession>A0A2N5TN12</accession>
<feature type="region of interest" description="Disordered" evidence="1">
    <location>
        <begin position="409"/>
        <end position="463"/>
    </location>
</feature>
<evidence type="ECO:0000313" key="3">
    <source>
        <dbReference type="Proteomes" id="UP000235388"/>
    </source>
</evidence>
<feature type="region of interest" description="Disordered" evidence="1">
    <location>
        <begin position="338"/>
        <end position="372"/>
    </location>
</feature>